<organism evidence="2 3">
    <name type="scientific">Paramuricea clavata</name>
    <name type="common">Red gorgonian</name>
    <name type="synonym">Violescent sea-whip</name>
    <dbReference type="NCBI Taxonomy" id="317549"/>
    <lineage>
        <taxon>Eukaryota</taxon>
        <taxon>Metazoa</taxon>
        <taxon>Cnidaria</taxon>
        <taxon>Anthozoa</taxon>
        <taxon>Octocorallia</taxon>
        <taxon>Malacalcyonacea</taxon>
        <taxon>Plexauridae</taxon>
        <taxon>Paramuricea</taxon>
    </lineage>
</organism>
<feature type="region of interest" description="Disordered" evidence="1">
    <location>
        <begin position="534"/>
        <end position="626"/>
    </location>
</feature>
<dbReference type="GO" id="GO:0005634">
    <property type="term" value="C:nucleus"/>
    <property type="evidence" value="ECO:0007669"/>
    <property type="project" value="TreeGrafter"/>
</dbReference>
<evidence type="ECO:0000256" key="1">
    <source>
        <dbReference type="SAM" id="MobiDB-lite"/>
    </source>
</evidence>
<protein>
    <submittedName>
        <fullName evidence="2">NPAT isoform X2</fullName>
    </submittedName>
</protein>
<name>A0A7D9EKS9_PARCT</name>
<feature type="compositionally biased region" description="Polar residues" evidence="1">
    <location>
        <begin position="804"/>
        <end position="819"/>
    </location>
</feature>
<sequence length="866" mass="94751">MSSFDVARLIFGYLSDQGLEETKNCFSKESPDLLGRDLDNHMNEGRKLSLIIKEYFKLKGNEKKDIPTDPENVLLSLWKQFDVLVGQLKHTTIHNSEKDKSRAKRGFSDQKARVRHLNKQNWVALQQKNKSLAANRDLHPKPINGGVNDLIHGPPNPPQCSPQPSINSQYVQIRPYPAANVTPGHDVSTVNKTPLWKTPTKSVVPHSSVGVLQSNIISESLQEVNSSQYLQSEQLLPSDNFKSPKRKSVPPKKRTGETVPAMPAAQISTKTATVTSAQTSVQEDSQLDIQNIVDKILGRPELSEKLAENINRAVEMDALTSQQPDFNKVMENNIQTQNAVVDRNRVDDIMEMMKSDPVFEELFSSFENFESCEESDTGQTKDSEPKNSSNPSSTSLDDEECANEALDALLLLASSPVRSVPPSSGTLETPQKCNASVMFSSPVVPSTSSVPVVLSPGGLNHSKRPSQPIMSHVRQLNFVGNGKTVGNGSTSQGTYSGDNTPASTIFGIKPLENSNSNVESSKVSVIPDREEIFQSNTFEGESSKINTSEGKISQDKRSQSKSSDSKKFEGTCSESKSSEGKNSEVISEGQVLEGDDLSREDVICVNSKHPSAEGTSKNDLDKTKENTEVSIVEEKGGIGLEKGVGNNPVVLQSGQKKSEGNGCEKGRAARYKDTARCSDETDIRENFAPDINMSDTERRSEKENTTSFNESPLKLSVLEDLATNELLQSKTVKPAETRVTKGSLVKNVDEEECNRTIGVILCEPMEAKGISTEPNNTSTEVSEELTSLTEGLVSHVGGFANIMTPKSNKTSGNDLSSSTESDKTSKRKLKKKKKSTRTSKKAKIIPEDLDVDKFLSSLHYVHEGKT</sequence>
<feature type="compositionally biased region" description="Polar residues" evidence="1">
    <location>
        <begin position="534"/>
        <end position="551"/>
    </location>
</feature>
<dbReference type="AlphaFoldDB" id="A0A7D9EKS9"/>
<dbReference type="GO" id="GO:0003712">
    <property type="term" value="F:transcription coregulator activity"/>
    <property type="evidence" value="ECO:0007669"/>
    <property type="project" value="TreeGrafter"/>
</dbReference>
<dbReference type="OrthoDB" id="5987614at2759"/>
<feature type="region of interest" description="Disordered" evidence="1">
    <location>
        <begin position="235"/>
        <end position="259"/>
    </location>
</feature>
<reference evidence="2" key="1">
    <citation type="submission" date="2020-04" db="EMBL/GenBank/DDBJ databases">
        <authorList>
            <person name="Alioto T."/>
            <person name="Alioto T."/>
            <person name="Gomez Garrido J."/>
        </authorList>
    </citation>
    <scope>NUCLEOTIDE SEQUENCE</scope>
    <source>
        <strain evidence="2">A484AB</strain>
    </source>
</reference>
<feature type="compositionally biased region" description="Basic residues" evidence="1">
    <location>
        <begin position="243"/>
        <end position="253"/>
    </location>
</feature>
<feature type="region of interest" description="Disordered" evidence="1">
    <location>
        <begin position="799"/>
        <end position="842"/>
    </location>
</feature>
<feature type="compositionally biased region" description="Basic and acidic residues" evidence="1">
    <location>
        <begin position="552"/>
        <end position="569"/>
    </location>
</feature>
<comment type="caution">
    <text evidence="2">The sequence shown here is derived from an EMBL/GenBank/DDBJ whole genome shotgun (WGS) entry which is preliminary data.</text>
</comment>
<feature type="region of interest" description="Disordered" evidence="1">
    <location>
        <begin position="370"/>
        <end position="399"/>
    </location>
</feature>
<dbReference type="InterPro" id="IPR006594">
    <property type="entry name" value="LisH"/>
</dbReference>
<dbReference type="PANTHER" id="PTHR15087">
    <property type="entry name" value="PROTEIN NPAT"/>
    <property type="match status" value="1"/>
</dbReference>
<feature type="compositionally biased region" description="Basic and acidic residues" evidence="1">
    <location>
        <begin position="695"/>
        <end position="704"/>
    </location>
</feature>
<feature type="compositionally biased region" description="Polar residues" evidence="1">
    <location>
        <begin position="386"/>
        <end position="395"/>
    </location>
</feature>
<keyword evidence="3" id="KW-1185">Reference proteome</keyword>
<dbReference type="InterPro" id="IPR052850">
    <property type="entry name" value="NPAT_LisH"/>
</dbReference>
<evidence type="ECO:0000313" key="2">
    <source>
        <dbReference type="EMBL" id="CAB4011872.1"/>
    </source>
</evidence>
<feature type="region of interest" description="Disordered" evidence="1">
    <location>
        <begin position="686"/>
        <end position="709"/>
    </location>
</feature>
<dbReference type="EMBL" id="CACRXK020007296">
    <property type="protein sequence ID" value="CAB4011872.1"/>
    <property type="molecule type" value="Genomic_DNA"/>
</dbReference>
<evidence type="ECO:0000313" key="3">
    <source>
        <dbReference type="Proteomes" id="UP001152795"/>
    </source>
</evidence>
<dbReference type="PANTHER" id="PTHR15087:SF14">
    <property type="entry name" value="PROTEIN NPAT"/>
    <property type="match status" value="1"/>
</dbReference>
<feature type="compositionally biased region" description="Basic residues" evidence="1">
    <location>
        <begin position="825"/>
        <end position="842"/>
    </location>
</feature>
<proteinExistence type="predicted"/>
<dbReference type="PROSITE" id="PS50896">
    <property type="entry name" value="LISH"/>
    <property type="match status" value="1"/>
</dbReference>
<gene>
    <name evidence="2" type="ORF">PACLA_8A080040</name>
</gene>
<feature type="compositionally biased region" description="Basic and acidic residues" evidence="1">
    <location>
        <begin position="616"/>
        <end position="626"/>
    </location>
</feature>
<dbReference type="Proteomes" id="UP001152795">
    <property type="component" value="Unassembled WGS sequence"/>
</dbReference>
<accession>A0A7D9EKS9</accession>